<evidence type="ECO:0000259" key="1">
    <source>
        <dbReference type="Pfam" id="PF01909"/>
    </source>
</evidence>
<dbReference type="GO" id="GO:0016779">
    <property type="term" value="F:nucleotidyltransferase activity"/>
    <property type="evidence" value="ECO:0007669"/>
    <property type="project" value="InterPro"/>
</dbReference>
<dbReference type="EMBL" id="CAADHB010000055">
    <property type="protein sequence ID" value="VFK79582.1"/>
    <property type="molecule type" value="Genomic_DNA"/>
</dbReference>
<protein>
    <submittedName>
        <fullName evidence="2">Nucleotidyltransferase domain-containing protein</fullName>
    </submittedName>
</protein>
<dbReference type="Gene3D" id="3.30.460.10">
    <property type="entry name" value="Beta Polymerase, domain 2"/>
    <property type="match status" value="1"/>
</dbReference>
<dbReference type="SUPFAM" id="SSF81301">
    <property type="entry name" value="Nucleotidyltransferase"/>
    <property type="match status" value="1"/>
</dbReference>
<evidence type="ECO:0000313" key="3">
    <source>
        <dbReference type="EMBL" id="VFK43523.1"/>
    </source>
</evidence>
<accession>A0A450YA19</accession>
<dbReference type="CDD" id="cd05403">
    <property type="entry name" value="NT_KNTase_like"/>
    <property type="match status" value="1"/>
</dbReference>
<organism evidence="2">
    <name type="scientific">Candidatus Kentrum sp. SD</name>
    <dbReference type="NCBI Taxonomy" id="2126332"/>
    <lineage>
        <taxon>Bacteria</taxon>
        <taxon>Pseudomonadati</taxon>
        <taxon>Pseudomonadota</taxon>
        <taxon>Gammaproteobacteria</taxon>
        <taxon>Candidatus Kentrum</taxon>
    </lineage>
</organism>
<proteinExistence type="predicted"/>
<gene>
    <name evidence="4" type="ORF">BECKSD772D_GA0070982_105516</name>
    <name evidence="3" type="ORF">BECKSD772E_GA0070983_102627</name>
    <name evidence="2" type="ORF">BECKSD772F_GA0070984_10249</name>
</gene>
<dbReference type="Pfam" id="PF01909">
    <property type="entry name" value="NTP_transf_2"/>
    <property type="match status" value="1"/>
</dbReference>
<dbReference type="EMBL" id="CAADFR010000024">
    <property type="protein sequence ID" value="VFK38380.1"/>
    <property type="molecule type" value="Genomic_DNA"/>
</dbReference>
<name>A0A450YA19_9GAMM</name>
<dbReference type="AlphaFoldDB" id="A0A450YA19"/>
<evidence type="ECO:0000313" key="4">
    <source>
        <dbReference type="EMBL" id="VFK79582.1"/>
    </source>
</evidence>
<feature type="domain" description="Polymerase nucleotidyl transferase" evidence="1">
    <location>
        <begin position="9"/>
        <end position="82"/>
    </location>
</feature>
<evidence type="ECO:0000313" key="2">
    <source>
        <dbReference type="EMBL" id="VFK38380.1"/>
    </source>
</evidence>
<dbReference type="EMBL" id="CAADFU010000026">
    <property type="protein sequence ID" value="VFK43523.1"/>
    <property type="molecule type" value="Genomic_DNA"/>
</dbReference>
<sequence>MRLTTHEISAIKSAINRRDPKAEIYLFGSRTDDGKRGGDIDLLVMSKRIDAGGKTAIIMELHDRLGEQRIDMIVAADTTRPFARIALGQGVRL</sequence>
<dbReference type="InterPro" id="IPR002934">
    <property type="entry name" value="Polymerase_NTP_transf_dom"/>
</dbReference>
<dbReference type="InterPro" id="IPR043519">
    <property type="entry name" value="NT_sf"/>
</dbReference>
<reference evidence="2" key="1">
    <citation type="submission" date="2019-02" db="EMBL/GenBank/DDBJ databases">
        <authorList>
            <person name="Gruber-Vodicka R. H."/>
            <person name="Seah K. B. B."/>
        </authorList>
    </citation>
    <scope>NUCLEOTIDE SEQUENCE</scope>
    <source>
        <strain evidence="4">BECK_S127</strain>
        <strain evidence="3">BECK_S1320</strain>
        <strain evidence="2">BECK_S1321</strain>
    </source>
</reference>
<keyword evidence="2" id="KW-0808">Transferase</keyword>